<comment type="similarity">
    <text evidence="6">Belongs to the zinc-containing alcohol dehydrogenase family.</text>
</comment>
<keyword evidence="4" id="KW-0560">Oxidoreductase</keyword>
<dbReference type="InterPro" id="IPR036291">
    <property type="entry name" value="NAD(P)-bd_dom_sf"/>
</dbReference>
<evidence type="ECO:0000313" key="9">
    <source>
        <dbReference type="Proteomes" id="UP001066276"/>
    </source>
</evidence>
<comment type="caution">
    <text evidence="8">The sequence shown here is derived from an EMBL/GenBank/DDBJ whole genome shotgun (WGS) entry which is preliminary data.</text>
</comment>
<evidence type="ECO:0000256" key="3">
    <source>
        <dbReference type="ARBA" id="ARBA00022833"/>
    </source>
</evidence>
<sequence>MSTAGKVIKCRAAICWGAHQPLKVEEIEVAPPKANEIRIKIISTAICHTDTLPMEGMLATYNYPSILGHEGAGIVESVGPGVTLIHPGDKVIPLCFPVCGVCRVCKHPDANTCDRVDGGKYIGLMEDGTSRFTCKGKLIHNFLTSSTFTEFTVVAENACAKIDSAAPLNRACLIGCGFTTGYGSATHTANVKPGTTCVVYGLGGVGLSAVIGCRVNGAARIIGVDINKEKFVKAKKLGATDCIDPNDCKKPIHEVIAEMTDGGADYSFECIGNVDTMLSAIKCSHYAFGVCVIIGVAASDAKVSIDPMLLLTGRTVKGAFIGGLKCKTAIPLLVLDYLKNKFSMEELVTHTMPFEKINDGFKLLHEGKSIRTVLDVQKE</sequence>
<dbReference type="Pfam" id="PF08240">
    <property type="entry name" value="ADH_N"/>
    <property type="match status" value="1"/>
</dbReference>
<feature type="domain" description="Enoyl reductase (ER)" evidence="7">
    <location>
        <begin position="17"/>
        <end position="374"/>
    </location>
</feature>
<dbReference type="Proteomes" id="UP001066276">
    <property type="component" value="Chromosome 1_2"/>
</dbReference>
<dbReference type="FunFam" id="3.90.180.10:FF:000067">
    <property type="entry name" value="alcohol dehydrogenase 1-like isoform X1"/>
    <property type="match status" value="1"/>
</dbReference>
<dbReference type="InterPro" id="IPR002328">
    <property type="entry name" value="ADH_Zn_CS"/>
</dbReference>
<dbReference type="SMART" id="SM00829">
    <property type="entry name" value="PKS_ER"/>
    <property type="match status" value="1"/>
</dbReference>
<dbReference type="PANTHER" id="PTHR43880">
    <property type="entry name" value="ALCOHOL DEHYDROGENASE"/>
    <property type="match status" value="1"/>
</dbReference>
<evidence type="ECO:0000256" key="2">
    <source>
        <dbReference type="ARBA" id="ARBA00022723"/>
    </source>
</evidence>
<dbReference type="GO" id="GO:0005829">
    <property type="term" value="C:cytosol"/>
    <property type="evidence" value="ECO:0007669"/>
    <property type="project" value="TreeGrafter"/>
</dbReference>
<evidence type="ECO:0000256" key="1">
    <source>
        <dbReference type="ARBA" id="ARBA00001947"/>
    </source>
</evidence>
<dbReference type="FunFam" id="3.40.50.720:FF:000003">
    <property type="entry name" value="S-(hydroxymethyl)glutathione dehydrogenase"/>
    <property type="match status" value="1"/>
</dbReference>
<proteinExistence type="inferred from homology"/>
<keyword evidence="3 6" id="KW-0862">Zinc</keyword>
<dbReference type="Pfam" id="PF00107">
    <property type="entry name" value="ADH_zinc_N"/>
    <property type="match status" value="1"/>
</dbReference>
<keyword evidence="9" id="KW-1185">Reference proteome</keyword>
<accession>A0AAV7VYJ9</accession>
<reference evidence="8" key="1">
    <citation type="journal article" date="2022" name="bioRxiv">
        <title>Sequencing and chromosome-scale assembly of the giantPleurodeles waltlgenome.</title>
        <authorList>
            <person name="Brown T."/>
            <person name="Elewa A."/>
            <person name="Iarovenko S."/>
            <person name="Subramanian E."/>
            <person name="Araus A.J."/>
            <person name="Petzold A."/>
            <person name="Susuki M."/>
            <person name="Suzuki K.-i.T."/>
            <person name="Hayashi T."/>
            <person name="Toyoda A."/>
            <person name="Oliveira C."/>
            <person name="Osipova E."/>
            <person name="Leigh N.D."/>
            <person name="Simon A."/>
            <person name="Yun M.H."/>
        </authorList>
    </citation>
    <scope>NUCLEOTIDE SEQUENCE</scope>
    <source>
        <strain evidence="8">20211129_DDA</strain>
        <tissue evidence="8">Liver</tissue>
    </source>
</reference>
<comment type="cofactor">
    <cofactor evidence="1 6">
        <name>Zn(2+)</name>
        <dbReference type="ChEBI" id="CHEBI:29105"/>
    </cofactor>
</comment>
<dbReference type="Gene3D" id="3.90.180.10">
    <property type="entry name" value="Medium-chain alcohol dehydrogenases, catalytic domain"/>
    <property type="match status" value="1"/>
</dbReference>
<organism evidence="8 9">
    <name type="scientific">Pleurodeles waltl</name>
    <name type="common">Iberian ribbed newt</name>
    <dbReference type="NCBI Taxonomy" id="8319"/>
    <lineage>
        <taxon>Eukaryota</taxon>
        <taxon>Metazoa</taxon>
        <taxon>Chordata</taxon>
        <taxon>Craniata</taxon>
        <taxon>Vertebrata</taxon>
        <taxon>Euteleostomi</taxon>
        <taxon>Amphibia</taxon>
        <taxon>Batrachia</taxon>
        <taxon>Caudata</taxon>
        <taxon>Salamandroidea</taxon>
        <taxon>Salamandridae</taxon>
        <taxon>Pleurodelinae</taxon>
        <taxon>Pleurodeles</taxon>
    </lineage>
</organism>
<dbReference type="InterPro" id="IPR020843">
    <property type="entry name" value="ER"/>
</dbReference>
<gene>
    <name evidence="8" type="ORF">NDU88_001760</name>
</gene>
<dbReference type="PROSITE" id="PS00059">
    <property type="entry name" value="ADH_ZINC"/>
    <property type="match status" value="1"/>
</dbReference>
<evidence type="ECO:0000259" key="7">
    <source>
        <dbReference type="SMART" id="SM00829"/>
    </source>
</evidence>
<dbReference type="SUPFAM" id="SSF50129">
    <property type="entry name" value="GroES-like"/>
    <property type="match status" value="2"/>
</dbReference>
<evidence type="ECO:0000313" key="8">
    <source>
        <dbReference type="EMBL" id="KAJ1206353.1"/>
    </source>
</evidence>
<evidence type="ECO:0000256" key="5">
    <source>
        <dbReference type="ARBA" id="ARBA00023027"/>
    </source>
</evidence>
<dbReference type="Gene3D" id="3.40.50.720">
    <property type="entry name" value="NAD(P)-binding Rossmann-like Domain"/>
    <property type="match status" value="1"/>
</dbReference>
<dbReference type="SUPFAM" id="SSF51735">
    <property type="entry name" value="NAD(P)-binding Rossmann-fold domains"/>
    <property type="match status" value="1"/>
</dbReference>
<dbReference type="EMBL" id="JANPWB010000002">
    <property type="protein sequence ID" value="KAJ1206353.1"/>
    <property type="molecule type" value="Genomic_DNA"/>
</dbReference>
<evidence type="ECO:0000256" key="6">
    <source>
        <dbReference type="RuleBase" id="RU361277"/>
    </source>
</evidence>
<dbReference type="AlphaFoldDB" id="A0AAV7VYJ9"/>
<dbReference type="GO" id="GO:0042573">
    <property type="term" value="P:retinoic acid metabolic process"/>
    <property type="evidence" value="ECO:0007669"/>
    <property type="project" value="TreeGrafter"/>
</dbReference>
<keyword evidence="2 6" id="KW-0479">Metal-binding</keyword>
<dbReference type="InterPro" id="IPR013154">
    <property type="entry name" value="ADH-like_N"/>
</dbReference>
<dbReference type="GO" id="GO:0008270">
    <property type="term" value="F:zinc ion binding"/>
    <property type="evidence" value="ECO:0007669"/>
    <property type="project" value="InterPro"/>
</dbReference>
<dbReference type="GO" id="GO:0004745">
    <property type="term" value="F:all-trans-retinol dehydrogenase (NAD+) activity"/>
    <property type="evidence" value="ECO:0007669"/>
    <property type="project" value="TreeGrafter"/>
</dbReference>
<dbReference type="PANTHER" id="PTHR43880:SF68">
    <property type="entry name" value="ALCOHOL DEHYDROGENASE 1"/>
    <property type="match status" value="1"/>
</dbReference>
<protein>
    <recommendedName>
        <fullName evidence="7">Enoyl reductase (ER) domain-containing protein</fullName>
    </recommendedName>
</protein>
<dbReference type="InterPro" id="IPR011032">
    <property type="entry name" value="GroES-like_sf"/>
</dbReference>
<dbReference type="GO" id="GO:0042572">
    <property type="term" value="P:retinol metabolic process"/>
    <property type="evidence" value="ECO:0007669"/>
    <property type="project" value="TreeGrafter"/>
</dbReference>
<name>A0AAV7VYJ9_PLEWA</name>
<evidence type="ECO:0000256" key="4">
    <source>
        <dbReference type="ARBA" id="ARBA00023002"/>
    </source>
</evidence>
<keyword evidence="5" id="KW-0520">NAD</keyword>
<dbReference type="InterPro" id="IPR013149">
    <property type="entry name" value="ADH-like_C"/>
</dbReference>